<dbReference type="Proteomes" id="UP001157418">
    <property type="component" value="Unassembled WGS sequence"/>
</dbReference>
<proteinExistence type="predicted"/>
<reference evidence="2 3" key="1">
    <citation type="submission" date="2022-01" db="EMBL/GenBank/DDBJ databases">
        <authorList>
            <person name="Xiong W."/>
            <person name="Schranz E."/>
        </authorList>
    </citation>
    <scope>NUCLEOTIDE SEQUENCE [LARGE SCALE GENOMIC DNA]</scope>
</reference>
<comment type="caution">
    <text evidence="2">The sequence shown here is derived from an EMBL/GenBank/DDBJ whole genome shotgun (WGS) entry which is preliminary data.</text>
</comment>
<organism evidence="2 3">
    <name type="scientific">Lactuca virosa</name>
    <dbReference type="NCBI Taxonomy" id="75947"/>
    <lineage>
        <taxon>Eukaryota</taxon>
        <taxon>Viridiplantae</taxon>
        <taxon>Streptophyta</taxon>
        <taxon>Embryophyta</taxon>
        <taxon>Tracheophyta</taxon>
        <taxon>Spermatophyta</taxon>
        <taxon>Magnoliopsida</taxon>
        <taxon>eudicotyledons</taxon>
        <taxon>Gunneridae</taxon>
        <taxon>Pentapetalae</taxon>
        <taxon>asterids</taxon>
        <taxon>campanulids</taxon>
        <taxon>Asterales</taxon>
        <taxon>Asteraceae</taxon>
        <taxon>Cichorioideae</taxon>
        <taxon>Cichorieae</taxon>
        <taxon>Lactucinae</taxon>
        <taxon>Lactuca</taxon>
    </lineage>
</organism>
<name>A0AAU9PA55_9ASTR</name>
<feature type="region of interest" description="Disordered" evidence="1">
    <location>
        <begin position="1"/>
        <end position="36"/>
    </location>
</feature>
<evidence type="ECO:0000256" key="1">
    <source>
        <dbReference type="SAM" id="MobiDB-lite"/>
    </source>
</evidence>
<protein>
    <recommendedName>
        <fullName evidence="4">Homeobox domain-containing protein</fullName>
    </recommendedName>
</protein>
<evidence type="ECO:0008006" key="4">
    <source>
        <dbReference type="Google" id="ProtNLM"/>
    </source>
</evidence>
<feature type="compositionally biased region" description="Basic and acidic residues" evidence="1">
    <location>
        <begin position="10"/>
        <end position="22"/>
    </location>
</feature>
<dbReference type="AlphaFoldDB" id="A0AAU9PA55"/>
<sequence length="132" mass="15388">MRTLQMAEVARGHEGDGGDRPPHGIARGVPSGCQSSQAKNVNANVVRLISNLVGSMVPLHYHTWHRVPTKYKDDLYLELETYFDLNRSYAQRRHLEDKMGLKPQHIERWRQMRYKEGSGWCTNRAQEDWEKI</sequence>
<keyword evidence="3" id="KW-1185">Reference proteome</keyword>
<evidence type="ECO:0000313" key="2">
    <source>
        <dbReference type="EMBL" id="CAH1446796.1"/>
    </source>
</evidence>
<evidence type="ECO:0000313" key="3">
    <source>
        <dbReference type="Proteomes" id="UP001157418"/>
    </source>
</evidence>
<gene>
    <name evidence="2" type="ORF">LVIROSA_LOCUS32462</name>
</gene>
<dbReference type="EMBL" id="CAKMRJ010005523">
    <property type="protein sequence ID" value="CAH1446796.1"/>
    <property type="molecule type" value="Genomic_DNA"/>
</dbReference>
<accession>A0AAU9PA55</accession>